<comment type="caution">
    <text evidence="21">The sequence shown here is derived from an EMBL/GenBank/DDBJ whole genome shotgun (WGS) entry which is preliminary data.</text>
</comment>
<gene>
    <name evidence="21" type="primary">rpfC_2</name>
    <name evidence="21" type="ORF">OXPF_41660</name>
</gene>
<dbReference type="InterPro" id="IPR011006">
    <property type="entry name" value="CheY-like_superfamily"/>
</dbReference>
<accession>A0A0P8WVU1</accession>
<evidence type="ECO:0000256" key="13">
    <source>
        <dbReference type="ARBA" id="ARBA00068150"/>
    </source>
</evidence>
<dbReference type="InterPro" id="IPR003661">
    <property type="entry name" value="HisK_dim/P_dom"/>
</dbReference>
<proteinExistence type="inferred from homology"/>
<evidence type="ECO:0000259" key="19">
    <source>
        <dbReference type="PROSITE" id="PS50112"/>
    </source>
</evidence>
<evidence type="ECO:0000259" key="20">
    <source>
        <dbReference type="PROSITE" id="PS50113"/>
    </source>
</evidence>
<reference evidence="21 22" key="1">
    <citation type="submission" date="2015-09" db="EMBL/GenBank/DDBJ databases">
        <title>Genome sequence of Oxobacter pfennigii DSM 3222.</title>
        <authorList>
            <person name="Poehlein A."/>
            <person name="Bengelsdorf F.R."/>
            <person name="Schiel-Bengelsdorf B."/>
            <person name="Duerre P."/>
            <person name="Daniel R."/>
        </authorList>
    </citation>
    <scope>NUCLEOTIDE SEQUENCE [LARGE SCALE GENOMIC DNA]</scope>
    <source>
        <strain evidence="21 22">DSM 3222</strain>
    </source>
</reference>
<dbReference type="GO" id="GO:0005524">
    <property type="term" value="F:ATP binding"/>
    <property type="evidence" value="ECO:0007669"/>
    <property type="project" value="UniProtKB-KW"/>
</dbReference>
<evidence type="ECO:0000259" key="17">
    <source>
        <dbReference type="PROSITE" id="PS50109"/>
    </source>
</evidence>
<dbReference type="Proteomes" id="UP000050326">
    <property type="component" value="Unassembled WGS sequence"/>
</dbReference>
<feature type="domain" description="Response regulatory" evidence="18">
    <location>
        <begin position="550"/>
        <end position="668"/>
    </location>
</feature>
<evidence type="ECO:0000256" key="8">
    <source>
        <dbReference type="ARBA" id="ARBA00022777"/>
    </source>
</evidence>
<dbReference type="InterPro" id="IPR003594">
    <property type="entry name" value="HATPase_dom"/>
</dbReference>
<keyword evidence="16" id="KW-0175">Coiled coil</keyword>
<keyword evidence="6 21" id="KW-0808">Transferase</keyword>
<evidence type="ECO:0000256" key="6">
    <source>
        <dbReference type="ARBA" id="ARBA00022679"/>
    </source>
</evidence>
<evidence type="ECO:0000256" key="10">
    <source>
        <dbReference type="ARBA" id="ARBA00023012"/>
    </source>
</evidence>
<dbReference type="AlphaFoldDB" id="A0A0P8WVU1"/>
<comment type="function">
    <text evidence="11">May play the central regulatory role in sporulation. It may be an element of the effector pathway responsible for the activation of sporulation genes in response to nutritional stress. Spo0A may act in concert with spo0H (a sigma factor) to control the expression of some genes that are critical to the sporulation process.</text>
</comment>
<dbReference type="SMART" id="SM00448">
    <property type="entry name" value="REC"/>
    <property type="match status" value="1"/>
</dbReference>
<dbReference type="CDD" id="cd00130">
    <property type="entry name" value="PAS"/>
    <property type="match status" value="2"/>
</dbReference>
<dbReference type="EMBL" id="LKET01000068">
    <property type="protein sequence ID" value="KPU42381.1"/>
    <property type="molecule type" value="Genomic_DNA"/>
</dbReference>
<dbReference type="InterPro" id="IPR000700">
    <property type="entry name" value="PAS-assoc_C"/>
</dbReference>
<dbReference type="Gene3D" id="3.40.50.2300">
    <property type="match status" value="1"/>
</dbReference>
<dbReference type="InterPro" id="IPR035965">
    <property type="entry name" value="PAS-like_dom_sf"/>
</dbReference>
<dbReference type="PATRIC" id="fig|36849.3.peg.4402"/>
<evidence type="ECO:0000256" key="2">
    <source>
        <dbReference type="ARBA" id="ARBA00006402"/>
    </source>
</evidence>
<dbReference type="Pfam" id="PF00989">
    <property type="entry name" value="PAS"/>
    <property type="match status" value="1"/>
</dbReference>
<dbReference type="InterPro" id="IPR001789">
    <property type="entry name" value="Sig_transdc_resp-reg_receiver"/>
</dbReference>
<dbReference type="SMART" id="SM00387">
    <property type="entry name" value="HATPase_c"/>
    <property type="match status" value="1"/>
</dbReference>
<keyword evidence="7" id="KW-0547">Nucleotide-binding</keyword>
<evidence type="ECO:0000256" key="4">
    <source>
        <dbReference type="ARBA" id="ARBA00018672"/>
    </source>
</evidence>
<dbReference type="PANTHER" id="PTHR45339:SF5">
    <property type="entry name" value="HISTIDINE KINASE"/>
    <property type="match status" value="1"/>
</dbReference>
<dbReference type="Gene3D" id="3.30.450.20">
    <property type="entry name" value="PAS domain"/>
    <property type="match status" value="2"/>
</dbReference>
<protein>
    <recommendedName>
        <fullName evidence="14">Circadian input-output histidine kinase CikA</fullName>
        <ecNumber evidence="3">2.7.13.3</ecNumber>
    </recommendedName>
    <alternativeName>
        <fullName evidence="13">Sensory/regulatory protein RpfC</fullName>
    </alternativeName>
    <alternativeName>
        <fullName evidence="4">Stage 0 sporulation protein A homolog</fullName>
    </alternativeName>
</protein>
<feature type="domain" description="Histidine kinase" evidence="17">
    <location>
        <begin position="299"/>
        <end position="520"/>
    </location>
</feature>
<evidence type="ECO:0000256" key="11">
    <source>
        <dbReference type="ARBA" id="ARBA00024867"/>
    </source>
</evidence>
<evidence type="ECO:0000256" key="16">
    <source>
        <dbReference type="SAM" id="Coils"/>
    </source>
</evidence>
<dbReference type="GO" id="GO:0000155">
    <property type="term" value="F:phosphorelay sensor kinase activity"/>
    <property type="evidence" value="ECO:0007669"/>
    <property type="project" value="InterPro"/>
</dbReference>
<feature type="domain" description="PAS" evidence="19">
    <location>
        <begin position="128"/>
        <end position="198"/>
    </location>
</feature>
<evidence type="ECO:0000256" key="15">
    <source>
        <dbReference type="PROSITE-ProRule" id="PRU00169"/>
    </source>
</evidence>
<feature type="modified residue" description="4-aspartylphosphate" evidence="15">
    <location>
        <position position="599"/>
    </location>
</feature>
<dbReference type="GO" id="GO:0006355">
    <property type="term" value="P:regulation of DNA-templated transcription"/>
    <property type="evidence" value="ECO:0007669"/>
    <property type="project" value="InterPro"/>
</dbReference>
<dbReference type="CDD" id="cd00082">
    <property type="entry name" value="HisKA"/>
    <property type="match status" value="1"/>
</dbReference>
<evidence type="ECO:0000256" key="7">
    <source>
        <dbReference type="ARBA" id="ARBA00022741"/>
    </source>
</evidence>
<comment type="catalytic activity">
    <reaction evidence="1">
        <text>ATP + protein L-histidine = ADP + protein N-phospho-L-histidine.</text>
        <dbReference type="EC" id="2.7.13.3"/>
    </reaction>
</comment>
<dbReference type="Pfam" id="PF00512">
    <property type="entry name" value="HisKA"/>
    <property type="match status" value="1"/>
</dbReference>
<keyword evidence="5 15" id="KW-0597">Phosphoprotein</keyword>
<comment type="subunit">
    <text evidence="12">At low DSF concentrations, interacts with RpfF.</text>
</comment>
<dbReference type="InterPro" id="IPR036097">
    <property type="entry name" value="HisK_dim/P_sf"/>
</dbReference>
<dbReference type="InterPro" id="IPR001610">
    <property type="entry name" value="PAC"/>
</dbReference>
<evidence type="ECO:0000256" key="1">
    <source>
        <dbReference type="ARBA" id="ARBA00000085"/>
    </source>
</evidence>
<dbReference type="PANTHER" id="PTHR45339">
    <property type="entry name" value="HYBRID SIGNAL TRANSDUCTION HISTIDINE KINASE J"/>
    <property type="match status" value="1"/>
</dbReference>
<dbReference type="Pfam" id="PF13426">
    <property type="entry name" value="PAS_9"/>
    <property type="match status" value="1"/>
</dbReference>
<feature type="domain" description="PAC" evidence="20">
    <location>
        <begin position="201"/>
        <end position="253"/>
    </location>
</feature>
<keyword evidence="10" id="KW-0902">Two-component regulatory system</keyword>
<dbReference type="SUPFAM" id="SSF52172">
    <property type="entry name" value="CheY-like"/>
    <property type="match status" value="1"/>
</dbReference>
<feature type="coiled-coil region" evidence="16">
    <location>
        <begin position="238"/>
        <end position="299"/>
    </location>
</feature>
<evidence type="ECO:0000256" key="5">
    <source>
        <dbReference type="ARBA" id="ARBA00022553"/>
    </source>
</evidence>
<dbReference type="Gene3D" id="1.10.287.130">
    <property type="match status" value="1"/>
</dbReference>
<comment type="similarity">
    <text evidence="2">In the N-terminal section; belongs to the phytochrome family.</text>
</comment>
<dbReference type="InterPro" id="IPR036890">
    <property type="entry name" value="HATPase_C_sf"/>
</dbReference>
<dbReference type="SUPFAM" id="SSF55785">
    <property type="entry name" value="PYP-like sensor domain (PAS domain)"/>
    <property type="match status" value="2"/>
</dbReference>
<dbReference type="NCBIfam" id="TIGR00229">
    <property type="entry name" value="sensory_box"/>
    <property type="match status" value="2"/>
</dbReference>
<evidence type="ECO:0000259" key="18">
    <source>
        <dbReference type="PROSITE" id="PS50110"/>
    </source>
</evidence>
<dbReference type="PROSITE" id="PS50113">
    <property type="entry name" value="PAC"/>
    <property type="match status" value="1"/>
</dbReference>
<keyword evidence="22" id="KW-1185">Reference proteome</keyword>
<dbReference type="CDD" id="cd17546">
    <property type="entry name" value="REC_hyHK_CKI1_RcsC-like"/>
    <property type="match status" value="1"/>
</dbReference>
<dbReference type="SMART" id="SM00388">
    <property type="entry name" value="HisKA"/>
    <property type="match status" value="1"/>
</dbReference>
<keyword evidence="9" id="KW-0067">ATP-binding</keyword>
<evidence type="ECO:0000256" key="14">
    <source>
        <dbReference type="ARBA" id="ARBA00074306"/>
    </source>
</evidence>
<evidence type="ECO:0000256" key="12">
    <source>
        <dbReference type="ARBA" id="ARBA00064003"/>
    </source>
</evidence>
<dbReference type="SUPFAM" id="SSF55874">
    <property type="entry name" value="ATPase domain of HSP90 chaperone/DNA topoisomerase II/histidine kinase"/>
    <property type="match status" value="1"/>
</dbReference>
<evidence type="ECO:0000256" key="3">
    <source>
        <dbReference type="ARBA" id="ARBA00012438"/>
    </source>
</evidence>
<dbReference type="Pfam" id="PF00072">
    <property type="entry name" value="Response_reg"/>
    <property type="match status" value="1"/>
</dbReference>
<dbReference type="PROSITE" id="PS50112">
    <property type="entry name" value="PAS"/>
    <property type="match status" value="2"/>
</dbReference>
<dbReference type="FunFam" id="1.10.287.130:FF:000002">
    <property type="entry name" value="Two-component osmosensing histidine kinase"/>
    <property type="match status" value="1"/>
</dbReference>
<keyword evidence="8" id="KW-0418">Kinase</keyword>
<name>A0A0P8WVU1_9CLOT</name>
<dbReference type="SMART" id="SM00091">
    <property type="entry name" value="PAS"/>
    <property type="match status" value="2"/>
</dbReference>
<dbReference type="InterPro" id="IPR004358">
    <property type="entry name" value="Sig_transdc_His_kin-like_C"/>
</dbReference>
<dbReference type="RefSeq" id="WP_054877096.1">
    <property type="nucleotide sequence ID" value="NZ_LKET01000068.1"/>
</dbReference>
<dbReference type="InterPro" id="IPR005467">
    <property type="entry name" value="His_kinase_dom"/>
</dbReference>
<dbReference type="SUPFAM" id="SSF47384">
    <property type="entry name" value="Homodimeric domain of signal transducing histidine kinase"/>
    <property type="match status" value="1"/>
</dbReference>
<dbReference type="PROSITE" id="PS50110">
    <property type="entry name" value="RESPONSE_REGULATORY"/>
    <property type="match status" value="1"/>
</dbReference>
<organism evidence="21 22">
    <name type="scientific">Oxobacter pfennigii</name>
    <dbReference type="NCBI Taxonomy" id="36849"/>
    <lineage>
        <taxon>Bacteria</taxon>
        <taxon>Bacillati</taxon>
        <taxon>Bacillota</taxon>
        <taxon>Clostridia</taxon>
        <taxon>Eubacteriales</taxon>
        <taxon>Clostridiaceae</taxon>
        <taxon>Oxobacter</taxon>
    </lineage>
</organism>
<dbReference type="Gene3D" id="3.30.565.10">
    <property type="entry name" value="Histidine kinase-like ATPase, C-terminal domain"/>
    <property type="match status" value="1"/>
</dbReference>
<feature type="domain" description="PAS" evidence="19">
    <location>
        <begin position="12"/>
        <end position="82"/>
    </location>
</feature>
<dbReference type="CDD" id="cd16922">
    <property type="entry name" value="HATPase_EvgS-ArcB-TorS-like"/>
    <property type="match status" value="1"/>
</dbReference>
<dbReference type="SMART" id="SM00086">
    <property type="entry name" value="PAC"/>
    <property type="match status" value="2"/>
</dbReference>
<dbReference type="InterPro" id="IPR013767">
    <property type="entry name" value="PAS_fold"/>
</dbReference>
<dbReference type="PRINTS" id="PR00344">
    <property type="entry name" value="BCTRLSENSOR"/>
</dbReference>
<dbReference type="Pfam" id="PF02518">
    <property type="entry name" value="HATPase_c"/>
    <property type="match status" value="1"/>
</dbReference>
<evidence type="ECO:0000313" key="21">
    <source>
        <dbReference type="EMBL" id="KPU42381.1"/>
    </source>
</evidence>
<evidence type="ECO:0000256" key="9">
    <source>
        <dbReference type="ARBA" id="ARBA00022840"/>
    </source>
</evidence>
<dbReference type="PROSITE" id="PS50109">
    <property type="entry name" value="HIS_KIN"/>
    <property type="match status" value="1"/>
</dbReference>
<evidence type="ECO:0000313" key="22">
    <source>
        <dbReference type="Proteomes" id="UP000050326"/>
    </source>
</evidence>
<dbReference type="FunFam" id="3.30.565.10:FF:000010">
    <property type="entry name" value="Sensor histidine kinase RcsC"/>
    <property type="match status" value="1"/>
</dbReference>
<dbReference type="EC" id="2.7.13.3" evidence="3"/>
<dbReference type="InterPro" id="IPR000014">
    <property type="entry name" value="PAS"/>
</dbReference>
<sequence>MSTMDEGYKIKEEDIYNEKFQNALDTLIFVDKEDKIIEANKSAVKFYGYTYDELIGKSIGDLWHFNKGDKGRAKLSNVKDTGENFEAVHYKKDGSFVHVEVISMKTGIDDIVLYVIRDISERIEKENAMRRLAAIVEHSQDAIISTDLENIITSWNYGAERIYGYKEDEVVGKSILILVPHDRAEEAKKNIENTMGGIFLNNFETMRMAKDGHLVNVSLTVSAIKNDDGNVIGASMIARDITERVEKEKELSEKYEELTSIYEELAAEEEELRHNYKEMEALKEEAERANRAKSQFLANMSHEIRTPMNGIICITELLAETVLNEQQHEYIGMLKESSRMLMEIIDNLLDISKIESGKFKLNKETFNLKDTIEKIIKELWLVSQKKNIEIMYFIEPFINHELIGDSLRLSQVLINIVNNAIKFTERGHIFIRVSKVKNDENTIRLLFSVEDTGIGMSDETKERLFKVFSQGDDSYTKKYRGTGLGLAICKDIVNMMNGKIWVNSKENEGSTFYFTADFSIDDSALKSNYIENKANTASNTRDGADSKASTILIVDDNEINKKVASAFMKNKGYKVLCASNGREALYMLDGNKVDLILMDIQMPELNGFEATKIIRDTERYTNAHIPIIAMTAYAMSGDRQKCIDAGMDDYISKPLEANELYKKVESYLKRPV</sequence>
<dbReference type="STRING" id="36849.OXPF_41660"/>